<dbReference type="AlphaFoldDB" id="A0A4P8L2K8"/>
<dbReference type="GO" id="GO:0016462">
    <property type="term" value="F:pyrophosphatase activity"/>
    <property type="evidence" value="ECO:0007669"/>
    <property type="project" value="TreeGrafter"/>
</dbReference>
<reference evidence="2 3" key="1">
    <citation type="submission" date="2019-05" db="EMBL/GenBank/DDBJ databases">
        <title>The Complete Genome Sequence of the n-alkane-degrading Desulfoglaeba alkanexedens ALDC reveals multiple alkylsuccinate synthase gene clusters.</title>
        <authorList>
            <person name="Callaghan A.V."/>
            <person name="Davidova I.A."/>
            <person name="Duncan K.E."/>
            <person name="Morris B."/>
            <person name="McInerney M.J."/>
        </authorList>
    </citation>
    <scope>NUCLEOTIDE SEQUENCE [LARGE SCALE GENOMIC DNA]</scope>
    <source>
        <strain evidence="2 3">ALDC</strain>
    </source>
</reference>
<organism evidence="2 3">
    <name type="scientific">Desulfoglaeba alkanexedens ALDC</name>
    <dbReference type="NCBI Taxonomy" id="980445"/>
    <lineage>
        <taxon>Bacteria</taxon>
        <taxon>Pseudomonadati</taxon>
        <taxon>Thermodesulfobacteriota</taxon>
        <taxon>Syntrophobacteria</taxon>
        <taxon>Syntrophobacterales</taxon>
        <taxon>Syntrophobacteraceae</taxon>
        <taxon>Desulfoglaeba</taxon>
    </lineage>
</organism>
<accession>A0A4P8L2K8</accession>
<dbReference type="InterPro" id="IPR003695">
    <property type="entry name" value="Ppx_GppA_N"/>
</dbReference>
<feature type="domain" description="Ppx/GppA phosphatase N-terminal" evidence="1">
    <location>
        <begin position="24"/>
        <end position="321"/>
    </location>
</feature>
<dbReference type="Gene3D" id="3.30.420.150">
    <property type="entry name" value="Exopolyphosphatase. Domain 2"/>
    <property type="match status" value="1"/>
</dbReference>
<protein>
    <recommendedName>
        <fullName evidence="1">Ppx/GppA phosphatase N-terminal domain-containing protein</fullName>
    </recommendedName>
</protein>
<dbReference type="Proteomes" id="UP000298602">
    <property type="component" value="Chromosome"/>
</dbReference>
<dbReference type="InterPro" id="IPR043129">
    <property type="entry name" value="ATPase_NBD"/>
</dbReference>
<dbReference type="Gene3D" id="3.30.420.40">
    <property type="match status" value="1"/>
</dbReference>
<reference evidence="2 3" key="2">
    <citation type="submission" date="2019-05" db="EMBL/GenBank/DDBJ databases">
        <authorList>
            <person name="Suflita J.M."/>
            <person name="Marks C.R."/>
        </authorList>
    </citation>
    <scope>NUCLEOTIDE SEQUENCE [LARGE SCALE GENOMIC DNA]</scope>
    <source>
        <strain evidence="2 3">ALDC</strain>
    </source>
</reference>
<evidence type="ECO:0000313" key="3">
    <source>
        <dbReference type="Proteomes" id="UP000298602"/>
    </source>
</evidence>
<dbReference type="KEGG" id="dax:FDQ92_08270"/>
<dbReference type="SUPFAM" id="SSF53067">
    <property type="entry name" value="Actin-like ATPase domain"/>
    <property type="match status" value="2"/>
</dbReference>
<dbReference type="PANTHER" id="PTHR30005">
    <property type="entry name" value="EXOPOLYPHOSPHATASE"/>
    <property type="match status" value="1"/>
</dbReference>
<dbReference type="PANTHER" id="PTHR30005:SF0">
    <property type="entry name" value="RETROGRADE REGULATION PROTEIN 2"/>
    <property type="match status" value="1"/>
</dbReference>
<name>A0A4P8L2K8_9BACT</name>
<dbReference type="OrthoDB" id="9793035at2"/>
<keyword evidence="3" id="KW-1185">Reference proteome</keyword>
<dbReference type="CDD" id="cd24054">
    <property type="entry name" value="ASKHA_NBD_AaPPX-GppA_MtPPX2-like"/>
    <property type="match status" value="1"/>
</dbReference>
<dbReference type="EMBL" id="CP040098">
    <property type="protein sequence ID" value="QCQ22156.1"/>
    <property type="molecule type" value="Genomic_DNA"/>
</dbReference>
<gene>
    <name evidence="2" type="ORF">FDQ92_08270</name>
</gene>
<evidence type="ECO:0000259" key="1">
    <source>
        <dbReference type="Pfam" id="PF02541"/>
    </source>
</evidence>
<sequence>MDRLTEGRVFASIDMGSHTLRLLIVRCREDKVVEPVRSERRVTRLARGFEPAGTLQPRSMERSLVVLEEYARMCREAGAARVVSAATGVLRRAENAAEFLDAAFRATGWRPRILSETEEALLSAKGMMSVVNPRVGCFLCFDLGGSSTEFVLLDSASQRVLWTESFFIGAATLTERFFRTAPALPGSLEAAADYARAFLAPARAAVHRSLEGLAAQPGPPKLVGTAGTVTTLGAIFLGLERYRPSAINNLMLHEDWIRRTILDLAALDCEGRRRIRGLETGREDIILGGALIVQEILRLFSSDTLVAVDAGLLEGLVLSGIEEERGIRSPLVSPLTWYRKRE</sequence>
<dbReference type="RefSeq" id="WP_137424125.1">
    <property type="nucleotide sequence ID" value="NZ_CP040098.1"/>
</dbReference>
<dbReference type="InterPro" id="IPR050273">
    <property type="entry name" value="GppA/Ppx_hydrolase"/>
</dbReference>
<dbReference type="Pfam" id="PF02541">
    <property type="entry name" value="Ppx-GppA"/>
    <property type="match status" value="1"/>
</dbReference>
<proteinExistence type="predicted"/>
<evidence type="ECO:0000313" key="2">
    <source>
        <dbReference type="EMBL" id="QCQ22156.1"/>
    </source>
</evidence>